<evidence type="ECO:0000256" key="4">
    <source>
        <dbReference type="ARBA" id="ARBA00023002"/>
    </source>
</evidence>
<name>A0ABU0ZDM2_9ACTN</name>
<dbReference type="PANTHER" id="PTHR10578">
    <property type="entry name" value="S -2-HYDROXY-ACID OXIDASE-RELATED"/>
    <property type="match status" value="1"/>
</dbReference>
<dbReference type="InterPro" id="IPR000262">
    <property type="entry name" value="FMN-dep_DH"/>
</dbReference>
<evidence type="ECO:0000313" key="7">
    <source>
        <dbReference type="EMBL" id="MDQ7904042.1"/>
    </source>
</evidence>
<keyword evidence="3" id="KW-0288">FMN</keyword>
<evidence type="ECO:0000313" key="8">
    <source>
        <dbReference type="Proteomes" id="UP001230908"/>
    </source>
</evidence>
<protein>
    <submittedName>
        <fullName evidence="7">Alpha-hydroxy acid oxidase</fullName>
        <ecNumber evidence="7">1.-.-.-</ecNumber>
    </submittedName>
</protein>
<comment type="cofactor">
    <cofactor evidence="1">
        <name>FMN</name>
        <dbReference type="ChEBI" id="CHEBI:58210"/>
    </cofactor>
</comment>
<dbReference type="GO" id="GO:0016491">
    <property type="term" value="F:oxidoreductase activity"/>
    <property type="evidence" value="ECO:0007669"/>
    <property type="project" value="UniProtKB-KW"/>
</dbReference>
<evidence type="ECO:0000256" key="1">
    <source>
        <dbReference type="ARBA" id="ARBA00001917"/>
    </source>
</evidence>
<dbReference type="InterPro" id="IPR037396">
    <property type="entry name" value="FMN_HAD"/>
</dbReference>
<sequence>MTGGHPGHLASEAGRALALVNLRDAETAARQRLDPVYYDYFAGGAQDEVTVAANEAAYRRRSLLPRVLRGCGPPRLETTLLGQATSMPVLMAPTAFHRLAWPEAEVATARAAAAADVVMIAAMLSTVTVEEIAATGAALWFQLYIQPDLAFTESLVRRAEAAGCRALVVTVDSPALGRNERGDRNDFHDLPPGVFCANMGGAGHVRQVVLSPEISWSHVDWLRGITTLPILLKGVLHPADARLAVEHGVDGLVVSNHGGRQLDTTPASLDRLEPVAEAVAGRVPLLLDGGVRRGTDVAKALALGAAAVAIGRPVLWGLAIAGEPGVRRVLDLLRTELANALTLLGVAAPGDLTREQVVS</sequence>
<evidence type="ECO:0000256" key="3">
    <source>
        <dbReference type="ARBA" id="ARBA00022643"/>
    </source>
</evidence>
<dbReference type="PIRSF" id="PIRSF000138">
    <property type="entry name" value="Al-hdrx_acd_dh"/>
    <property type="match status" value="1"/>
</dbReference>
<dbReference type="SUPFAM" id="SSF51395">
    <property type="entry name" value="FMN-linked oxidoreductases"/>
    <property type="match status" value="1"/>
</dbReference>
<evidence type="ECO:0000259" key="6">
    <source>
        <dbReference type="PROSITE" id="PS51349"/>
    </source>
</evidence>
<dbReference type="InterPro" id="IPR008259">
    <property type="entry name" value="FMN_hydac_DH_AS"/>
</dbReference>
<comment type="similarity">
    <text evidence="5">Belongs to the FMN-dependent alpha-hydroxy acid dehydrogenase family.</text>
</comment>
<keyword evidence="4 7" id="KW-0560">Oxidoreductase</keyword>
<reference evidence="7 8" key="1">
    <citation type="submission" date="2023-08" db="EMBL/GenBank/DDBJ databases">
        <title>Phytohabitans sansha sp. nov., isolated from marine sediment.</title>
        <authorList>
            <person name="Zhao Y."/>
            <person name="Yi K."/>
        </authorList>
    </citation>
    <scope>NUCLEOTIDE SEQUENCE [LARGE SCALE GENOMIC DNA]</scope>
    <source>
        <strain evidence="7 8">ZYX-F-186</strain>
    </source>
</reference>
<dbReference type="PANTHER" id="PTHR10578:SF107">
    <property type="entry name" value="2-HYDROXYACID OXIDASE 1"/>
    <property type="match status" value="1"/>
</dbReference>
<dbReference type="Gene3D" id="3.20.20.70">
    <property type="entry name" value="Aldolase class I"/>
    <property type="match status" value="1"/>
</dbReference>
<organism evidence="7 8">
    <name type="scientific">Phytohabitans maris</name>
    <dbReference type="NCBI Taxonomy" id="3071409"/>
    <lineage>
        <taxon>Bacteria</taxon>
        <taxon>Bacillati</taxon>
        <taxon>Actinomycetota</taxon>
        <taxon>Actinomycetes</taxon>
        <taxon>Micromonosporales</taxon>
        <taxon>Micromonosporaceae</taxon>
    </lineage>
</organism>
<keyword evidence="2" id="KW-0285">Flavoprotein</keyword>
<evidence type="ECO:0000256" key="5">
    <source>
        <dbReference type="ARBA" id="ARBA00024042"/>
    </source>
</evidence>
<dbReference type="EMBL" id="JAVHUY010000004">
    <property type="protein sequence ID" value="MDQ7904042.1"/>
    <property type="molecule type" value="Genomic_DNA"/>
</dbReference>
<proteinExistence type="inferred from homology"/>
<feature type="domain" description="FMN hydroxy acid dehydrogenase" evidence="6">
    <location>
        <begin position="14"/>
        <end position="359"/>
    </location>
</feature>
<accession>A0ABU0ZDM2</accession>
<dbReference type="CDD" id="cd02809">
    <property type="entry name" value="alpha_hydroxyacid_oxid_FMN"/>
    <property type="match status" value="1"/>
</dbReference>
<dbReference type="Pfam" id="PF01070">
    <property type="entry name" value="FMN_dh"/>
    <property type="match status" value="1"/>
</dbReference>
<dbReference type="InterPro" id="IPR013785">
    <property type="entry name" value="Aldolase_TIM"/>
</dbReference>
<comment type="caution">
    <text evidence="7">The sequence shown here is derived from an EMBL/GenBank/DDBJ whole genome shotgun (WGS) entry which is preliminary data.</text>
</comment>
<dbReference type="InterPro" id="IPR012133">
    <property type="entry name" value="Alpha-hydoxy_acid_DH_FMN"/>
</dbReference>
<dbReference type="PROSITE" id="PS00557">
    <property type="entry name" value="FMN_HYDROXY_ACID_DH_1"/>
    <property type="match status" value="1"/>
</dbReference>
<dbReference type="PROSITE" id="PS51349">
    <property type="entry name" value="FMN_HYDROXY_ACID_DH_2"/>
    <property type="match status" value="1"/>
</dbReference>
<keyword evidence="8" id="KW-1185">Reference proteome</keyword>
<dbReference type="Proteomes" id="UP001230908">
    <property type="component" value="Unassembled WGS sequence"/>
</dbReference>
<gene>
    <name evidence="7" type="ORF">RB614_05835</name>
</gene>
<dbReference type="EC" id="1.-.-.-" evidence="7"/>
<dbReference type="RefSeq" id="WP_308711316.1">
    <property type="nucleotide sequence ID" value="NZ_JAVHUY010000004.1"/>
</dbReference>
<evidence type="ECO:0000256" key="2">
    <source>
        <dbReference type="ARBA" id="ARBA00022630"/>
    </source>
</evidence>